<dbReference type="STRING" id="6573.A0A210Q9J5"/>
<dbReference type="GO" id="GO:0006695">
    <property type="term" value="P:cholesterol biosynthetic process"/>
    <property type="evidence" value="ECO:0007669"/>
    <property type="project" value="TreeGrafter"/>
</dbReference>
<proteinExistence type="predicted"/>
<reference evidence="1 2" key="1">
    <citation type="journal article" date="2017" name="Nat. Ecol. Evol.">
        <title>Scallop genome provides insights into evolution of bilaterian karyotype and development.</title>
        <authorList>
            <person name="Wang S."/>
            <person name="Zhang J."/>
            <person name="Jiao W."/>
            <person name="Li J."/>
            <person name="Xun X."/>
            <person name="Sun Y."/>
            <person name="Guo X."/>
            <person name="Huan P."/>
            <person name="Dong B."/>
            <person name="Zhang L."/>
            <person name="Hu X."/>
            <person name="Sun X."/>
            <person name="Wang J."/>
            <person name="Zhao C."/>
            <person name="Wang Y."/>
            <person name="Wang D."/>
            <person name="Huang X."/>
            <person name="Wang R."/>
            <person name="Lv J."/>
            <person name="Li Y."/>
            <person name="Zhang Z."/>
            <person name="Liu B."/>
            <person name="Lu W."/>
            <person name="Hui Y."/>
            <person name="Liang J."/>
            <person name="Zhou Z."/>
            <person name="Hou R."/>
            <person name="Li X."/>
            <person name="Liu Y."/>
            <person name="Li H."/>
            <person name="Ning X."/>
            <person name="Lin Y."/>
            <person name="Zhao L."/>
            <person name="Xing Q."/>
            <person name="Dou J."/>
            <person name="Li Y."/>
            <person name="Mao J."/>
            <person name="Guo H."/>
            <person name="Dou H."/>
            <person name="Li T."/>
            <person name="Mu C."/>
            <person name="Jiang W."/>
            <person name="Fu Q."/>
            <person name="Fu X."/>
            <person name="Miao Y."/>
            <person name="Liu J."/>
            <person name="Yu Q."/>
            <person name="Li R."/>
            <person name="Liao H."/>
            <person name="Li X."/>
            <person name="Kong Y."/>
            <person name="Jiang Z."/>
            <person name="Chourrout D."/>
            <person name="Li R."/>
            <person name="Bao Z."/>
        </authorList>
    </citation>
    <scope>NUCLEOTIDE SEQUENCE [LARGE SCALE GENOMIC DNA]</scope>
    <source>
        <strain evidence="1 2">PY_sf001</strain>
    </source>
</reference>
<dbReference type="Pfam" id="PF00106">
    <property type="entry name" value="adh_short"/>
    <property type="match status" value="1"/>
</dbReference>
<comment type="caution">
    <text evidence="1">The sequence shown here is derived from an EMBL/GenBank/DDBJ whole genome shotgun (WGS) entry which is preliminary data.</text>
</comment>
<sequence length="346" mass="38959">MTDRMGGGKVALITGANAGIGLTLAERLLTIHKDLHLCLACRNRQRAETARKVLLLSHPRSQISIVTLDTSNIQSVLSAISDIKKQFSRIDYLYLNAGKMSVKNLNFSNLFKSILKMNTLFLFNTGHGLLVHSDEQTPEGLMSTFATNTFGHFVLVKELEDILGGTQSSQIIWTSSVAGVRSAFNPRDIQARNGKDPYGSTKCVIDTTSLVLNEKLKRKNIYSHTTCPGLVLTNMTNGILASWIWWLILPFLYIFRLVLDHLSIDTYRGSESLVWLSQQEPDCLKTGVRYHSSTDVWGSTTVLPVQVNFTLEESFKVYEEMNNLYKGFKEKYKSLDKCDKRKHLVT</sequence>
<evidence type="ECO:0000313" key="2">
    <source>
        <dbReference type="Proteomes" id="UP000242188"/>
    </source>
</evidence>
<dbReference type="EMBL" id="NEDP02004513">
    <property type="protein sequence ID" value="OWF45410.1"/>
    <property type="molecule type" value="Genomic_DNA"/>
</dbReference>
<dbReference type="InterPro" id="IPR052834">
    <property type="entry name" value="3KSR/17beta-HSD"/>
</dbReference>
<dbReference type="InterPro" id="IPR036291">
    <property type="entry name" value="NAD(P)-bd_dom_sf"/>
</dbReference>
<name>A0A210Q9J5_MIZYE</name>
<dbReference type="Proteomes" id="UP000242188">
    <property type="component" value="Unassembled WGS sequence"/>
</dbReference>
<dbReference type="Gene3D" id="3.40.50.720">
    <property type="entry name" value="NAD(P)-binding Rossmann-like Domain"/>
    <property type="match status" value="1"/>
</dbReference>
<dbReference type="OrthoDB" id="9989144at2759"/>
<dbReference type="PANTHER" id="PTHR44442">
    <property type="entry name" value="3-KETO-STEROID REDUCTASE"/>
    <property type="match status" value="1"/>
</dbReference>
<gene>
    <name evidence="1" type="ORF">KP79_PYT19309</name>
</gene>
<dbReference type="SUPFAM" id="SSF51735">
    <property type="entry name" value="NAD(P)-binding Rossmann-fold domains"/>
    <property type="match status" value="1"/>
</dbReference>
<dbReference type="PRINTS" id="PR00081">
    <property type="entry name" value="GDHRDH"/>
</dbReference>
<protein>
    <submittedName>
        <fullName evidence="1">3-keto-steroid reductase</fullName>
    </submittedName>
</protein>
<dbReference type="InterPro" id="IPR002347">
    <property type="entry name" value="SDR_fam"/>
</dbReference>
<evidence type="ECO:0000313" key="1">
    <source>
        <dbReference type="EMBL" id="OWF45410.1"/>
    </source>
</evidence>
<dbReference type="GO" id="GO:0005789">
    <property type="term" value="C:endoplasmic reticulum membrane"/>
    <property type="evidence" value="ECO:0007669"/>
    <property type="project" value="TreeGrafter"/>
</dbReference>
<organism evidence="1 2">
    <name type="scientific">Mizuhopecten yessoensis</name>
    <name type="common">Japanese scallop</name>
    <name type="synonym">Patinopecten yessoensis</name>
    <dbReference type="NCBI Taxonomy" id="6573"/>
    <lineage>
        <taxon>Eukaryota</taxon>
        <taxon>Metazoa</taxon>
        <taxon>Spiralia</taxon>
        <taxon>Lophotrochozoa</taxon>
        <taxon>Mollusca</taxon>
        <taxon>Bivalvia</taxon>
        <taxon>Autobranchia</taxon>
        <taxon>Pteriomorphia</taxon>
        <taxon>Pectinida</taxon>
        <taxon>Pectinoidea</taxon>
        <taxon>Pectinidae</taxon>
        <taxon>Mizuhopecten</taxon>
    </lineage>
</organism>
<dbReference type="AlphaFoldDB" id="A0A210Q9J5"/>
<accession>A0A210Q9J5</accession>
<keyword evidence="2" id="KW-1185">Reference proteome</keyword>
<dbReference type="GO" id="GO:0000253">
    <property type="term" value="F:3-beta-hydroxysteroid 3-dehydrogenase (NADP+) activity"/>
    <property type="evidence" value="ECO:0007669"/>
    <property type="project" value="TreeGrafter"/>
</dbReference>
<dbReference type="PANTHER" id="PTHR44442:SF1">
    <property type="entry name" value="3-KETO-STEROID REDUCTASE_17-BETA-HYDROXYSTEROID DEHYDROGENASE 7"/>
    <property type="match status" value="1"/>
</dbReference>